<dbReference type="EMBL" id="FXYD01000003">
    <property type="protein sequence ID" value="SMX39003.1"/>
    <property type="molecule type" value="Genomic_DNA"/>
</dbReference>
<gene>
    <name evidence="2" type="ORF">OCA8868_01785</name>
</gene>
<keyword evidence="1" id="KW-1133">Transmembrane helix</keyword>
<evidence type="ECO:0000256" key="1">
    <source>
        <dbReference type="SAM" id="Phobius"/>
    </source>
</evidence>
<keyword evidence="1" id="KW-0812">Transmembrane</keyword>
<dbReference type="Proteomes" id="UP000203464">
    <property type="component" value="Unassembled WGS sequence"/>
</dbReference>
<evidence type="ECO:0000313" key="2">
    <source>
        <dbReference type="EMBL" id="SMX39003.1"/>
    </source>
</evidence>
<keyword evidence="1" id="KW-0472">Membrane</keyword>
<name>A0A238K873_9RHOB</name>
<sequence length="118" mass="12303">MKPPEGVSAVAAASGAFSAAKRLAPTSANTLSTIIFVLLACFLPARTSPYFLTTDIFRRTTMKTLFISTAIAVRAVTGAAAQELSYGQLFANYGMWSTPGGDADVPILGAEAGVRSRL</sequence>
<protein>
    <submittedName>
        <fullName evidence="2">Uncharacterized protein</fullName>
    </submittedName>
</protein>
<dbReference type="AlphaFoldDB" id="A0A238K873"/>
<dbReference type="RefSeq" id="WP_093996225.1">
    <property type="nucleotide sequence ID" value="NZ_FXYD01000003.1"/>
</dbReference>
<reference evidence="3" key="1">
    <citation type="submission" date="2017-05" db="EMBL/GenBank/DDBJ databases">
        <authorList>
            <person name="Rodrigo-Torres L."/>
            <person name="Arahal R. D."/>
            <person name="Lucena T."/>
        </authorList>
    </citation>
    <scope>NUCLEOTIDE SEQUENCE [LARGE SCALE GENOMIC DNA]</scope>
    <source>
        <strain evidence="3">CECT 8868</strain>
    </source>
</reference>
<proteinExistence type="predicted"/>
<feature type="transmembrane region" description="Helical" evidence="1">
    <location>
        <begin position="34"/>
        <end position="53"/>
    </location>
</feature>
<evidence type="ECO:0000313" key="3">
    <source>
        <dbReference type="Proteomes" id="UP000203464"/>
    </source>
</evidence>
<keyword evidence="3" id="KW-1185">Reference proteome</keyword>
<organism evidence="2 3">
    <name type="scientific">Octadecabacter ascidiaceicola</name>
    <dbReference type="NCBI Taxonomy" id="1655543"/>
    <lineage>
        <taxon>Bacteria</taxon>
        <taxon>Pseudomonadati</taxon>
        <taxon>Pseudomonadota</taxon>
        <taxon>Alphaproteobacteria</taxon>
        <taxon>Rhodobacterales</taxon>
        <taxon>Roseobacteraceae</taxon>
        <taxon>Octadecabacter</taxon>
    </lineage>
</organism>
<accession>A0A238K873</accession>